<dbReference type="AlphaFoldDB" id="Q6ANX4"/>
<accession>Q6ANX4</accession>
<dbReference type="OrthoDB" id="9255894at2"/>
<evidence type="ECO:0000256" key="1">
    <source>
        <dbReference type="SAM" id="SignalP"/>
    </source>
</evidence>
<gene>
    <name evidence="2" type="ordered locus">DP1221</name>
</gene>
<evidence type="ECO:0000313" key="3">
    <source>
        <dbReference type="Proteomes" id="UP000000602"/>
    </source>
</evidence>
<dbReference type="Proteomes" id="UP000000602">
    <property type="component" value="Chromosome"/>
</dbReference>
<keyword evidence="3" id="KW-1185">Reference proteome</keyword>
<dbReference type="EMBL" id="CR522870">
    <property type="protein sequence ID" value="CAG35950.1"/>
    <property type="molecule type" value="Genomic_DNA"/>
</dbReference>
<dbReference type="PROSITE" id="PS51257">
    <property type="entry name" value="PROKAR_LIPOPROTEIN"/>
    <property type="match status" value="1"/>
</dbReference>
<protein>
    <recommendedName>
        <fullName evidence="4">Lipoprotein</fullName>
    </recommendedName>
</protein>
<proteinExistence type="predicted"/>
<dbReference type="eggNOG" id="ENOG5033IP8">
    <property type="taxonomic scope" value="Bacteria"/>
</dbReference>
<sequence length="187" mass="20704">MKKIINGIKVFVVAATMATITTGCASTTHTNSVPEPVCQLPSGYLLDPAFATARQTLANRECSYQFETIFKTLLDISEGDPTEANKEKFSKLLVWAKSQGIISKIQAKEYYTRYFSHRFISLPDDYQTCSYCSNLKSLRGDWQAELADKERGLVGAANDKVTYAKASDDLTKLDLIMEAACDACQAE</sequence>
<reference evidence="3" key="1">
    <citation type="journal article" date="2004" name="Environ. Microbiol.">
        <title>The genome of Desulfotalea psychrophila, a sulfate-reducing bacterium from permanently cold Arctic sediments.</title>
        <authorList>
            <person name="Rabus R."/>
            <person name="Ruepp A."/>
            <person name="Frickey T."/>
            <person name="Rattei T."/>
            <person name="Fartmann B."/>
            <person name="Stark M."/>
            <person name="Bauer M."/>
            <person name="Zibat A."/>
            <person name="Lombardot T."/>
            <person name="Becker I."/>
            <person name="Amann J."/>
            <person name="Gellner K."/>
            <person name="Teeling H."/>
            <person name="Leuschner W.D."/>
            <person name="Gloeckner F.-O."/>
            <person name="Lupas A.N."/>
            <person name="Amann R."/>
            <person name="Klenk H.-P."/>
        </authorList>
    </citation>
    <scope>NUCLEOTIDE SEQUENCE [LARGE SCALE GENOMIC DNA]</scope>
    <source>
        <strain evidence="3">DSM 12343 / LSv54</strain>
    </source>
</reference>
<dbReference type="HOGENOM" id="CLU_1445515_0_0_7"/>
<keyword evidence="1" id="KW-0732">Signal</keyword>
<dbReference type="RefSeq" id="WP_011188462.1">
    <property type="nucleotide sequence ID" value="NC_006138.1"/>
</dbReference>
<evidence type="ECO:0000313" key="2">
    <source>
        <dbReference type="EMBL" id="CAG35950.1"/>
    </source>
</evidence>
<dbReference type="STRING" id="177439.DP1221"/>
<evidence type="ECO:0008006" key="4">
    <source>
        <dbReference type="Google" id="ProtNLM"/>
    </source>
</evidence>
<dbReference type="KEGG" id="dps:DP1221"/>
<name>Q6ANX4_DESPS</name>
<organism evidence="2 3">
    <name type="scientific">Desulfotalea psychrophila (strain LSv54 / DSM 12343)</name>
    <dbReference type="NCBI Taxonomy" id="177439"/>
    <lineage>
        <taxon>Bacteria</taxon>
        <taxon>Pseudomonadati</taxon>
        <taxon>Thermodesulfobacteriota</taxon>
        <taxon>Desulfobulbia</taxon>
        <taxon>Desulfobulbales</taxon>
        <taxon>Desulfocapsaceae</taxon>
        <taxon>Desulfotalea</taxon>
    </lineage>
</organism>
<feature type="signal peptide" evidence="1">
    <location>
        <begin position="1"/>
        <end position="25"/>
    </location>
</feature>
<feature type="chain" id="PRO_5004271590" description="Lipoprotein" evidence="1">
    <location>
        <begin position="26"/>
        <end position="187"/>
    </location>
</feature>